<accession>A0A6J6P8R1</accession>
<name>A0A6J6P8R1_9ZZZZ</name>
<feature type="transmembrane region" description="Helical" evidence="1">
    <location>
        <begin position="67"/>
        <end position="89"/>
    </location>
</feature>
<organism evidence="2">
    <name type="scientific">freshwater metagenome</name>
    <dbReference type="NCBI Taxonomy" id="449393"/>
    <lineage>
        <taxon>unclassified sequences</taxon>
        <taxon>metagenomes</taxon>
        <taxon>ecological metagenomes</taxon>
    </lineage>
</organism>
<dbReference type="SUPFAM" id="SSF46565">
    <property type="entry name" value="Chaperone J-domain"/>
    <property type="match status" value="1"/>
</dbReference>
<dbReference type="Gene3D" id="1.10.287.110">
    <property type="entry name" value="DnaJ domain"/>
    <property type="match status" value="1"/>
</dbReference>
<keyword evidence="1" id="KW-1133">Transmembrane helix</keyword>
<evidence type="ECO:0000313" key="2">
    <source>
        <dbReference type="EMBL" id="CAB4695800.1"/>
    </source>
</evidence>
<evidence type="ECO:0000256" key="1">
    <source>
        <dbReference type="SAM" id="Phobius"/>
    </source>
</evidence>
<keyword evidence="1" id="KW-0812">Transmembrane</keyword>
<dbReference type="InterPro" id="IPR036869">
    <property type="entry name" value="J_dom_sf"/>
</dbReference>
<protein>
    <submittedName>
        <fullName evidence="2">Unannotated protein</fullName>
    </submittedName>
</protein>
<dbReference type="AlphaFoldDB" id="A0A6J6P8R1"/>
<dbReference type="EMBL" id="CAEZXM010000171">
    <property type="protein sequence ID" value="CAB4695800.1"/>
    <property type="molecule type" value="Genomic_DNA"/>
</dbReference>
<proteinExistence type="predicted"/>
<reference evidence="2" key="1">
    <citation type="submission" date="2020-05" db="EMBL/GenBank/DDBJ databases">
        <authorList>
            <person name="Chiriac C."/>
            <person name="Salcher M."/>
            <person name="Ghai R."/>
            <person name="Kavagutti S V."/>
        </authorList>
    </citation>
    <scope>NUCLEOTIDE SEQUENCE</scope>
</reference>
<keyword evidence="1" id="KW-0472">Membrane</keyword>
<sequence length="163" mass="16914">MAEINNAWKVLSDPSKRSAYDLSLERSRRAAYGSAAQSGGSASGSSSASNAASAVQQLVIAPTPSKFPWRFLAVMGVLGIAFVLVNAAFTKPGSPLKPDNLIEAGSCVDITDNGDAIEVLCNGANDGVVHSLISFDAVCTQGTESHRDRQGMGQVCVRLAGSR</sequence>
<gene>
    <name evidence="2" type="ORF">UFOPK2366_00996</name>
</gene>